<organism evidence="1">
    <name type="scientific">Cydia pomonella granulosis virus</name>
    <name type="common">CpGV</name>
    <name type="synonym">Cydia pomonella granulovirus</name>
    <dbReference type="NCBI Taxonomy" id="28289"/>
    <lineage>
        <taxon>Viruses</taxon>
        <taxon>Viruses incertae sedis</taxon>
        <taxon>Naldaviricetes</taxon>
        <taxon>Lefavirales</taxon>
        <taxon>Baculoviridae</taxon>
        <taxon>Betabaculovirus</taxon>
        <taxon>Betabaculovirus cypomonellae</taxon>
    </lineage>
</organism>
<reference evidence="1" key="2">
    <citation type="submission" date="2014-07" db="EMBL/GenBank/DDBJ databases">
        <title>Comparative genomics of CpGV: Evolution of a crop protection agent.</title>
        <authorList>
            <person name="Radtke P.C."/>
            <person name="Jehle J.A."/>
        </authorList>
    </citation>
    <scope>NUCLEOTIDE SEQUENCE</scope>
    <source>
        <strain evidence="1">CpGV-I07</strain>
    </source>
</reference>
<proteinExistence type="predicted"/>
<organismHost>
    <name type="scientific">Cydia pomonella</name>
    <name type="common">Codling moth</name>
    <dbReference type="NCBI Taxonomy" id="82600"/>
</organismHost>
<evidence type="ECO:0000313" key="1">
    <source>
        <dbReference type="EMBL" id="AIU36915.1"/>
    </source>
</evidence>
<dbReference type="EMBL" id="KM217574">
    <property type="protein sequence ID" value="AIU36915.1"/>
    <property type="molecule type" value="Genomic_DNA"/>
</dbReference>
<protein>
    <submittedName>
        <fullName evidence="1">ORF132</fullName>
    </submittedName>
</protein>
<reference evidence="1" key="1">
    <citation type="journal article" date="2014" name="Proc. Natl. Acad. Sci. U.S.A.">
        <title>Baculovirus resistance in codling moth is virus isolate-dependent and the consequence of a mutation in viral gene pe38.</title>
        <authorList>
            <person name="Gebhardt M.M."/>
            <person name="Eberle K.E."/>
            <person name="Radtke P."/>
            <person name="Jehle J.A."/>
        </authorList>
    </citation>
    <scope>NUCLEOTIDE SEQUENCE</scope>
    <source>
        <strain evidence="1">CpGV-I07</strain>
    </source>
</reference>
<sequence>MGRVSTLNRISFLIFRHSTPNSSDTNKMFLSVEQLQNVHIKSGSNCAIKQLMVTEGLIVCQIEGDSLKWIELSGIKGNTEFVYEGEVYAHTNGQIKIVLNNEHITSVFGKLRRDGEEIASIHVYMKRLTTNL</sequence>
<accession>A0A097P1A5</accession>
<name>A0A097P1A5_GVCP</name>
<gene>
    <name evidence="1" type="primary">orf132</name>
</gene>